<comment type="caution">
    <text evidence="2">The sequence shown here is derived from an EMBL/GenBank/DDBJ whole genome shotgun (WGS) entry which is preliminary data.</text>
</comment>
<dbReference type="Gene3D" id="2.40.10.480">
    <property type="match status" value="1"/>
</dbReference>
<dbReference type="RefSeq" id="WP_349242890.1">
    <property type="nucleotide sequence ID" value="NZ_JASCXX010000001.1"/>
</dbReference>
<dbReference type="PANTHER" id="PTHR34512:SF30">
    <property type="entry name" value="OUTER MEMBRANE PROTEIN ASSEMBLY FACTOR BAMB"/>
    <property type="match status" value="1"/>
</dbReference>
<dbReference type="EMBL" id="JASCXX010000001">
    <property type="protein sequence ID" value="MDI6447480.1"/>
    <property type="molecule type" value="Genomic_DNA"/>
</dbReference>
<feature type="domain" description="Pyrrolo-quinoline quinone repeat" evidence="1">
    <location>
        <begin position="105"/>
        <end position="319"/>
    </location>
</feature>
<evidence type="ECO:0000313" key="3">
    <source>
        <dbReference type="Proteomes" id="UP001431776"/>
    </source>
</evidence>
<dbReference type="InterPro" id="IPR011047">
    <property type="entry name" value="Quinoprotein_ADH-like_sf"/>
</dbReference>
<dbReference type="InterPro" id="IPR018391">
    <property type="entry name" value="PQQ_b-propeller_rpt"/>
</dbReference>
<dbReference type="Pfam" id="PF13360">
    <property type="entry name" value="PQQ_2"/>
    <property type="match status" value="1"/>
</dbReference>
<name>A0AAW6TPK8_9BACT</name>
<gene>
    <name evidence="2" type="ORF">QJ522_00365</name>
</gene>
<dbReference type="InterPro" id="IPR002372">
    <property type="entry name" value="PQQ_rpt_dom"/>
</dbReference>
<dbReference type="Gene3D" id="2.130.10.10">
    <property type="entry name" value="YVTN repeat-like/Quinoprotein amine dehydrogenase"/>
    <property type="match status" value="1"/>
</dbReference>
<dbReference type="PANTHER" id="PTHR34512">
    <property type="entry name" value="CELL SURFACE PROTEIN"/>
    <property type="match status" value="1"/>
</dbReference>
<evidence type="ECO:0000259" key="1">
    <source>
        <dbReference type="Pfam" id="PF13360"/>
    </source>
</evidence>
<accession>A0AAW6TPK8</accession>
<dbReference type="InterPro" id="IPR015943">
    <property type="entry name" value="WD40/YVTN_repeat-like_dom_sf"/>
</dbReference>
<dbReference type="AlphaFoldDB" id="A0AAW6TPK8"/>
<evidence type="ECO:0000313" key="2">
    <source>
        <dbReference type="EMBL" id="MDI6447480.1"/>
    </source>
</evidence>
<dbReference type="Proteomes" id="UP001431776">
    <property type="component" value="Unassembled WGS sequence"/>
</dbReference>
<dbReference type="SUPFAM" id="SSF50998">
    <property type="entry name" value="Quinoprotein alcohol dehydrogenase-like"/>
    <property type="match status" value="1"/>
</dbReference>
<protein>
    <submittedName>
        <fullName evidence="2">PQQ-like beta-propeller repeat protein</fullName>
    </submittedName>
</protein>
<reference evidence="2" key="1">
    <citation type="submission" date="2023-05" db="EMBL/GenBank/DDBJ databases">
        <title>Anaerotaeda fermentans gen. nov., sp. nov., a novel anaerobic planctomycete of the new family within the order Sedimentisphaerales isolated from Taman Peninsula, Russia.</title>
        <authorList>
            <person name="Khomyakova M.A."/>
            <person name="Merkel A.Y."/>
            <person name="Slobodkin A.I."/>
        </authorList>
    </citation>
    <scope>NUCLEOTIDE SEQUENCE</scope>
    <source>
        <strain evidence="2">M17dextr</strain>
    </source>
</reference>
<proteinExistence type="predicted"/>
<dbReference type="SMART" id="SM00564">
    <property type="entry name" value="PQQ"/>
    <property type="match status" value="4"/>
</dbReference>
<keyword evidence="3" id="KW-1185">Reference proteome</keyword>
<sequence length="395" mass="42329">MAAIFAVPGLLVAADWPAYRGPNHDGISNETGWRAVLPESGAVEWRTSLGWGFASMAVSNGWVYATGNVDDRDIVYCLDAATGKERWRQSYPCPRLAKQHEGGPAATPTVEGDAVYVFSKNGDVLRLNAETGKVVWHKNIRTELGLKELTWYFSGSPVIVDDLVILNAGTAGVALNKADGRVIWQNGKGAGGYATPVPYTYGGRKCIAMFGASDVFGIEAATGKILWRHEWKTSYDINSADPIVVGDRIFISSGYNKGCALLKLGNDRVTEIYSNRNMRNQCNSSVLWKGHVYGFDGQVGGSGSLACLELETGQVKWAQRGLGTGSLMLADGKLIVLGEKGKLAIVEATPDGYKELASAQILDGKCWTMPVLANGRIYARNAAGDLVCVNVGGAK</sequence>
<organism evidence="2 3">
    <name type="scientific">Anaerobaca lacustris</name>
    <dbReference type="NCBI Taxonomy" id="3044600"/>
    <lineage>
        <taxon>Bacteria</taxon>
        <taxon>Pseudomonadati</taxon>
        <taxon>Planctomycetota</taxon>
        <taxon>Phycisphaerae</taxon>
        <taxon>Sedimentisphaerales</taxon>
        <taxon>Anaerobacaceae</taxon>
        <taxon>Anaerobaca</taxon>
    </lineage>
</organism>